<organism evidence="1 2">
    <name type="scientific">Leucothrix pacifica</name>
    <dbReference type="NCBI Taxonomy" id="1247513"/>
    <lineage>
        <taxon>Bacteria</taxon>
        <taxon>Pseudomonadati</taxon>
        <taxon>Pseudomonadota</taxon>
        <taxon>Gammaproteobacteria</taxon>
        <taxon>Thiotrichales</taxon>
        <taxon>Thiotrichaceae</taxon>
        <taxon>Leucothrix</taxon>
    </lineage>
</organism>
<name>A0A317CR48_9GAMM</name>
<evidence type="ECO:0000313" key="2">
    <source>
        <dbReference type="Proteomes" id="UP000245539"/>
    </source>
</evidence>
<dbReference type="Pfam" id="PF11848">
    <property type="entry name" value="DUF3368"/>
    <property type="match status" value="1"/>
</dbReference>
<dbReference type="PANTHER" id="PTHR39550">
    <property type="entry name" value="SLL0658 PROTEIN"/>
    <property type="match status" value="1"/>
</dbReference>
<keyword evidence="2" id="KW-1185">Reference proteome</keyword>
<dbReference type="Proteomes" id="UP000245539">
    <property type="component" value="Unassembled WGS sequence"/>
</dbReference>
<dbReference type="OrthoDB" id="5624669at2"/>
<sequence length="159" mass="17623">MKHLIVSDSSPLIAMLNIEKFELLKHIFSSVTIPSMVAQEIEEGLRPDASWFVLKAQGFVVVKPIKDDARLLLLRLQLDPGESEAILLADQLGLPLLIDEKAGRRMAKDMGLQVQGLVGVLYALKQAGYVSVHEMESIVSALDQVKFRMSNSLRSLLLN</sequence>
<protein>
    <recommendedName>
        <fullName evidence="3">DUF3368 domain-containing protein</fullName>
    </recommendedName>
</protein>
<accession>A0A317CR48</accession>
<dbReference type="EMBL" id="QGKM01000001">
    <property type="protein sequence ID" value="PWR00658.1"/>
    <property type="molecule type" value="Genomic_DNA"/>
</dbReference>
<proteinExistence type="predicted"/>
<evidence type="ECO:0008006" key="3">
    <source>
        <dbReference type="Google" id="ProtNLM"/>
    </source>
</evidence>
<dbReference type="RefSeq" id="WP_109835639.1">
    <property type="nucleotide sequence ID" value="NZ_QGKM01000001.1"/>
</dbReference>
<comment type="caution">
    <text evidence="1">The sequence shown here is derived from an EMBL/GenBank/DDBJ whole genome shotgun (WGS) entry which is preliminary data.</text>
</comment>
<dbReference type="InterPro" id="IPR021799">
    <property type="entry name" value="PIN-like_prokaryotic"/>
</dbReference>
<reference evidence="1 2" key="1">
    <citation type="submission" date="2018-05" db="EMBL/GenBank/DDBJ databases">
        <title>Leucothrix arctica sp. nov., isolated from Arctic seawater.</title>
        <authorList>
            <person name="Choi A."/>
            <person name="Baek K."/>
        </authorList>
    </citation>
    <scope>NUCLEOTIDE SEQUENCE [LARGE SCALE GENOMIC DNA]</scope>
    <source>
        <strain evidence="1 2">JCM 18388</strain>
    </source>
</reference>
<gene>
    <name evidence="1" type="ORF">DKW60_00170</name>
</gene>
<dbReference type="AlphaFoldDB" id="A0A317CR48"/>
<evidence type="ECO:0000313" key="1">
    <source>
        <dbReference type="EMBL" id="PWR00658.1"/>
    </source>
</evidence>
<dbReference type="PANTHER" id="PTHR39550:SF1">
    <property type="entry name" value="SLL0658 PROTEIN"/>
    <property type="match status" value="1"/>
</dbReference>